<dbReference type="RefSeq" id="WP_211876448.1">
    <property type="nucleotide sequence ID" value="NZ_JAAEDH010000044.1"/>
</dbReference>
<dbReference type="AlphaFoldDB" id="A0AAF1JZ92"/>
<feature type="transmembrane region" description="Helical" evidence="6">
    <location>
        <begin position="110"/>
        <end position="138"/>
    </location>
</feature>
<keyword evidence="2" id="KW-1003">Cell membrane</keyword>
<sequence>MTKITSPAQSRRFASPAVRTVLRRRVQESIGLVLALAALALAVALVTHDPGDPSLNTATDRATRNLTGPAGAIASDVLLQGFGVAAWLPVAAALAWAWRLATHRGLGLVALRLIGLLLALPLGAAAAVLLPLAGLVSLPGGAIGPPVATFVVEGLESGFGSFGAVVGQAAVGLGALGAFLLGCGLSGREWRGAGRVAVDGARVAGNAAA</sequence>
<evidence type="ECO:0000256" key="6">
    <source>
        <dbReference type="SAM" id="Phobius"/>
    </source>
</evidence>
<feature type="domain" description="DNA translocase FtsK 4TM region" evidence="7">
    <location>
        <begin position="23"/>
        <end position="170"/>
    </location>
</feature>
<feature type="non-terminal residue" evidence="8">
    <location>
        <position position="209"/>
    </location>
</feature>
<feature type="transmembrane region" description="Helical" evidence="6">
    <location>
        <begin position="158"/>
        <end position="181"/>
    </location>
</feature>
<evidence type="ECO:0000259" key="7">
    <source>
        <dbReference type="Pfam" id="PF13491"/>
    </source>
</evidence>
<keyword evidence="8" id="KW-0132">Cell division</keyword>
<keyword evidence="5 6" id="KW-0472">Membrane</keyword>
<feature type="transmembrane region" description="Helical" evidence="6">
    <location>
        <begin position="29"/>
        <end position="47"/>
    </location>
</feature>
<reference evidence="8" key="1">
    <citation type="submission" date="2020-01" db="EMBL/GenBank/DDBJ databases">
        <authorList>
            <person name="Rat A."/>
        </authorList>
    </citation>
    <scope>NUCLEOTIDE SEQUENCE</scope>
    <source>
        <strain evidence="8">LMG 28251</strain>
    </source>
</reference>
<dbReference type="GO" id="GO:0005886">
    <property type="term" value="C:plasma membrane"/>
    <property type="evidence" value="ECO:0007669"/>
    <property type="project" value="UniProtKB-SubCell"/>
</dbReference>
<keyword evidence="9" id="KW-1185">Reference proteome</keyword>
<dbReference type="GO" id="GO:0051301">
    <property type="term" value="P:cell division"/>
    <property type="evidence" value="ECO:0007669"/>
    <property type="project" value="UniProtKB-KW"/>
</dbReference>
<reference evidence="8" key="2">
    <citation type="journal article" date="2021" name="Syst. Appl. Microbiol.">
        <title>Roseomonas hellenica sp. nov., isolated from roots of wild-growing Alkanna tinctoria.</title>
        <authorList>
            <person name="Rat A."/>
            <person name="Naranjo H.D."/>
            <person name="Lebbe L."/>
            <person name="Cnockaert M."/>
            <person name="Krigas N."/>
            <person name="Grigoriadou K."/>
            <person name="Maloupa E."/>
            <person name="Willems A."/>
        </authorList>
    </citation>
    <scope>NUCLEOTIDE SEQUENCE</scope>
    <source>
        <strain evidence="8">LMG 28251</strain>
    </source>
</reference>
<evidence type="ECO:0000313" key="9">
    <source>
        <dbReference type="Proteomes" id="UP001196068"/>
    </source>
</evidence>
<keyword evidence="4 6" id="KW-1133">Transmembrane helix</keyword>
<name>A0AAF1JZ92_9PROT</name>
<evidence type="ECO:0000256" key="5">
    <source>
        <dbReference type="ARBA" id="ARBA00023136"/>
    </source>
</evidence>
<evidence type="ECO:0000256" key="4">
    <source>
        <dbReference type="ARBA" id="ARBA00022989"/>
    </source>
</evidence>
<protein>
    <submittedName>
        <fullName evidence="8">Cell division protein FtsK</fullName>
    </submittedName>
</protein>
<dbReference type="EMBL" id="JAAEDH010000044">
    <property type="protein sequence ID" value="MBR0657589.1"/>
    <property type="molecule type" value="Genomic_DNA"/>
</dbReference>
<comment type="caution">
    <text evidence="8">The sequence shown here is derived from an EMBL/GenBank/DDBJ whole genome shotgun (WGS) entry which is preliminary data.</text>
</comment>
<organism evidence="8 9">
    <name type="scientific">Plastoroseomonas arctica</name>
    <dbReference type="NCBI Taxonomy" id="1509237"/>
    <lineage>
        <taxon>Bacteria</taxon>
        <taxon>Pseudomonadati</taxon>
        <taxon>Pseudomonadota</taxon>
        <taxon>Alphaproteobacteria</taxon>
        <taxon>Acetobacterales</taxon>
        <taxon>Acetobacteraceae</taxon>
        <taxon>Plastoroseomonas</taxon>
    </lineage>
</organism>
<comment type="subcellular location">
    <subcellularLocation>
        <location evidence="1">Cell membrane</location>
        <topology evidence="1">Multi-pass membrane protein</topology>
    </subcellularLocation>
</comment>
<dbReference type="Pfam" id="PF13491">
    <property type="entry name" value="FtsK_4TM"/>
    <property type="match status" value="1"/>
</dbReference>
<evidence type="ECO:0000313" key="8">
    <source>
        <dbReference type="EMBL" id="MBR0657589.1"/>
    </source>
</evidence>
<accession>A0AAF1JZ92</accession>
<evidence type="ECO:0000256" key="2">
    <source>
        <dbReference type="ARBA" id="ARBA00022475"/>
    </source>
</evidence>
<feature type="transmembrane region" description="Helical" evidence="6">
    <location>
        <begin position="77"/>
        <end position="98"/>
    </location>
</feature>
<keyword evidence="3 6" id="KW-0812">Transmembrane</keyword>
<dbReference type="Proteomes" id="UP001196068">
    <property type="component" value="Unassembled WGS sequence"/>
</dbReference>
<keyword evidence="8" id="KW-0131">Cell cycle</keyword>
<dbReference type="InterPro" id="IPR025199">
    <property type="entry name" value="FtsK_4TM"/>
</dbReference>
<gene>
    <name evidence="8" type="ORF">GXW79_21115</name>
</gene>
<proteinExistence type="predicted"/>
<evidence type="ECO:0000256" key="3">
    <source>
        <dbReference type="ARBA" id="ARBA00022692"/>
    </source>
</evidence>
<evidence type="ECO:0000256" key="1">
    <source>
        <dbReference type="ARBA" id="ARBA00004651"/>
    </source>
</evidence>